<protein>
    <submittedName>
        <fullName evidence="2">Uncharacterized protein</fullName>
    </submittedName>
</protein>
<evidence type="ECO:0000256" key="1">
    <source>
        <dbReference type="SAM" id="MobiDB-lite"/>
    </source>
</evidence>
<proteinExistence type="predicted"/>
<accession>A0A8A1M3T5</accession>
<organism evidence="2 3">
    <name type="scientific">Ajellomyces capsulatus</name>
    <name type="common">Darling's disease fungus</name>
    <name type="synonym">Histoplasma capsulatum</name>
    <dbReference type="NCBI Taxonomy" id="5037"/>
    <lineage>
        <taxon>Eukaryota</taxon>
        <taxon>Fungi</taxon>
        <taxon>Dikarya</taxon>
        <taxon>Ascomycota</taxon>
        <taxon>Pezizomycotina</taxon>
        <taxon>Eurotiomycetes</taxon>
        <taxon>Eurotiomycetidae</taxon>
        <taxon>Onygenales</taxon>
        <taxon>Ajellomycetaceae</taxon>
        <taxon>Histoplasma</taxon>
    </lineage>
</organism>
<evidence type="ECO:0000313" key="3">
    <source>
        <dbReference type="Proteomes" id="UP000663671"/>
    </source>
</evidence>
<sequence length="107" mass="11473">MPNTDSAGSKSVDQVATNQQSSTPGYPGAQLGSPDLLSRRSPLHNISGGQITEEQPNHNASRRSRTSAIFFFVEQERGATNILVVNRTSNPSGWVDSIGADLGLWSF</sequence>
<dbReference type="AlphaFoldDB" id="A0A8A1M3T5"/>
<reference evidence="2" key="1">
    <citation type="submission" date="2021-01" db="EMBL/GenBank/DDBJ databases">
        <title>Chromosome-level genome assembly of a human fungal pathogen reveals clustering of transcriptionally co-regulated genes.</title>
        <authorList>
            <person name="Voorhies M."/>
            <person name="Cohen S."/>
            <person name="Shea T.P."/>
            <person name="Petrus S."/>
            <person name="Munoz J.F."/>
            <person name="Poplawski S."/>
            <person name="Goldman W.E."/>
            <person name="Michael T."/>
            <person name="Cuomo C.A."/>
            <person name="Sil A."/>
            <person name="Beyhan S."/>
        </authorList>
    </citation>
    <scope>NUCLEOTIDE SEQUENCE</scope>
    <source>
        <strain evidence="2">WU24</strain>
    </source>
</reference>
<feature type="compositionally biased region" description="Polar residues" evidence="1">
    <location>
        <begin position="47"/>
        <end position="59"/>
    </location>
</feature>
<evidence type="ECO:0000313" key="2">
    <source>
        <dbReference type="EMBL" id="QSS58847.1"/>
    </source>
</evidence>
<name>A0A8A1M3T5_AJECA</name>
<dbReference type="EMBL" id="CP069109">
    <property type="protein sequence ID" value="QSS58847.1"/>
    <property type="molecule type" value="Genomic_DNA"/>
</dbReference>
<feature type="compositionally biased region" description="Polar residues" evidence="1">
    <location>
        <begin position="1"/>
        <end position="24"/>
    </location>
</feature>
<gene>
    <name evidence="2" type="ORF">I7I51_08276</name>
</gene>
<feature type="region of interest" description="Disordered" evidence="1">
    <location>
        <begin position="1"/>
        <end position="63"/>
    </location>
</feature>
<dbReference type="Proteomes" id="UP000663671">
    <property type="component" value="Chromosome 2"/>
</dbReference>
<dbReference type="VEuPathDB" id="FungiDB:I7I51_08276"/>